<dbReference type="InterPro" id="IPR005119">
    <property type="entry name" value="LysR_subst-bd"/>
</dbReference>
<dbReference type="GO" id="GO:0043565">
    <property type="term" value="F:sequence-specific DNA binding"/>
    <property type="evidence" value="ECO:0007669"/>
    <property type="project" value="TreeGrafter"/>
</dbReference>
<dbReference type="Gene3D" id="3.40.190.290">
    <property type="match status" value="1"/>
</dbReference>
<evidence type="ECO:0000313" key="6">
    <source>
        <dbReference type="EMBL" id="NVO23038.1"/>
    </source>
</evidence>
<dbReference type="SUPFAM" id="SSF53850">
    <property type="entry name" value="Periplasmic binding protein-like II"/>
    <property type="match status" value="1"/>
</dbReference>
<accession>A0A850Q7R6</accession>
<organism evidence="6 7">
    <name type="scientific">Donghicola mangrovi</name>
    <dbReference type="NCBI Taxonomy" id="2729614"/>
    <lineage>
        <taxon>Bacteria</taxon>
        <taxon>Pseudomonadati</taxon>
        <taxon>Pseudomonadota</taxon>
        <taxon>Alphaproteobacteria</taxon>
        <taxon>Rhodobacterales</taxon>
        <taxon>Roseobacteraceae</taxon>
        <taxon>Donghicola</taxon>
    </lineage>
</organism>
<gene>
    <name evidence="6" type="ORF">HJ536_06680</name>
</gene>
<evidence type="ECO:0000256" key="3">
    <source>
        <dbReference type="ARBA" id="ARBA00023125"/>
    </source>
</evidence>
<sequence length="307" mass="33943">MDISPADLDWTLLKVFARVAQTGSLSAAARALRSSQPTVSRQIHALEQAIGVELFYRQPRGLALTEAGRTLLPHAQSMEAAAAQMRLAAAGADAGLSGTVRITASIIISHYVLPRVLADLRRDIPQLHIDLVPSDTTENLLFREADIALRMYRPTQLDMVTRPLGDIRIGAFASRAYLERRGRPQTIADMMGHDLIGYDRSDLLLHGMRALGIEATRDSFVLRTDNQSVYWEMVKAGCGIGFGQVTLGRAEPDLEHLVPEIPTPSLPVWLTAPEVLRHTPRVDRVWRVLEQAMIRHIKGGNDQLTVL</sequence>
<dbReference type="GO" id="GO:0003700">
    <property type="term" value="F:DNA-binding transcription factor activity"/>
    <property type="evidence" value="ECO:0007669"/>
    <property type="project" value="InterPro"/>
</dbReference>
<dbReference type="InterPro" id="IPR036390">
    <property type="entry name" value="WH_DNA-bd_sf"/>
</dbReference>
<evidence type="ECO:0000313" key="7">
    <source>
        <dbReference type="Proteomes" id="UP000592216"/>
    </source>
</evidence>
<dbReference type="PROSITE" id="PS50931">
    <property type="entry name" value="HTH_LYSR"/>
    <property type="match status" value="1"/>
</dbReference>
<dbReference type="InterPro" id="IPR058163">
    <property type="entry name" value="LysR-type_TF_proteobact-type"/>
</dbReference>
<dbReference type="SUPFAM" id="SSF46785">
    <property type="entry name" value="Winged helix' DNA-binding domain"/>
    <property type="match status" value="1"/>
</dbReference>
<keyword evidence="2" id="KW-0805">Transcription regulation</keyword>
<comment type="similarity">
    <text evidence="1">Belongs to the LysR transcriptional regulatory family.</text>
</comment>
<dbReference type="Proteomes" id="UP000592216">
    <property type="component" value="Unassembled WGS sequence"/>
</dbReference>
<dbReference type="InterPro" id="IPR000847">
    <property type="entry name" value="LysR_HTH_N"/>
</dbReference>
<dbReference type="Gene3D" id="1.10.10.10">
    <property type="entry name" value="Winged helix-like DNA-binding domain superfamily/Winged helix DNA-binding domain"/>
    <property type="match status" value="1"/>
</dbReference>
<dbReference type="PRINTS" id="PR00039">
    <property type="entry name" value="HTHLYSR"/>
</dbReference>
<dbReference type="PANTHER" id="PTHR30537:SF3">
    <property type="entry name" value="TRANSCRIPTIONAL REGULATORY PROTEIN"/>
    <property type="match status" value="1"/>
</dbReference>
<name>A0A850Q7R6_9RHOB</name>
<dbReference type="FunFam" id="1.10.10.10:FF:000001">
    <property type="entry name" value="LysR family transcriptional regulator"/>
    <property type="match status" value="1"/>
</dbReference>
<dbReference type="Pfam" id="PF00126">
    <property type="entry name" value="HTH_1"/>
    <property type="match status" value="1"/>
</dbReference>
<keyword evidence="3" id="KW-0238">DNA-binding</keyword>
<dbReference type="Pfam" id="PF03466">
    <property type="entry name" value="LysR_substrate"/>
    <property type="match status" value="1"/>
</dbReference>
<evidence type="ECO:0000256" key="2">
    <source>
        <dbReference type="ARBA" id="ARBA00023015"/>
    </source>
</evidence>
<dbReference type="GO" id="GO:0006351">
    <property type="term" value="P:DNA-templated transcription"/>
    <property type="evidence" value="ECO:0007669"/>
    <property type="project" value="TreeGrafter"/>
</dbReference>
<dbReference type="EMBL" id="JABCJE010000002">
    <property type="protein sequence ID" value="NVO23038.1"/>
    <property type="molecule type" value="Genomic_DNA"/>
</dbReference>
<evidence type="ECO:0000256" key="1">
    <source>
        <dbReference type="ARBA" id="ARBA00009437"/>
    </source>
</evidence>
<keyword evidence="4" id="KW-0804">Transcription</keyword>
<dbReference type="PANTHER" id="PTHR30537">
    <property type="entry name" value="HTH-TYPE TRANSCRIPTIONAL REGULATOR"/>
    <property type="match status" value="1"/>
</dbReference>
<dbReference type="InterPro" id="IPR036388">
    <property type="entry name" value="WH-like_DNA-bd_sf"/>
</dbReference>
<proteinExistence type="inferred from homology"/>
<dbReference type="RefSeq" id="WP_177157121.1">
    <property type="nucleotide sequence ID" value="NZ_JABCJE010000002.1"/>
</dbReference>
<dbReference type="AlphaFoldDB" id="A0A850Q7R6"/>
<evidence type="ECO:0000259" key="5">
    <source>
        <dbReference type="PROSITE" id="PS50931"/>
    </source>
</evidence>
<comment type="caution">
    <text evidence="6">The sequence shown here is derived from an EMBL/GenBank/DDBJ whole genome shotgun (WGS) entry which is preliminary data.</text>
</comment>
<evidence type="ECO:0000256" key="4">
    <source>
        <dbReference type="ARBA" id="ARBA00023163"/>
    </source>
</evidence>
<reference evidence="6 7" key="1">
    <citation type="submission" date="2020-04" db="EMBL/GenBank/DDBJ databases">
        <title>Donghicola sp., a member of the Rhodobacteraceae family isolated from mangrove forest in Thailand.</title>
        <authorList>
            <person name="Charoenyingcharoen P."/>
            <person name="Yukphan P."/>
        </authorList>
    </citation>
    <scope>NUCLEOTIDE SEQUENCE [LARGE SCALE GENOMIC DNA]</scope>
    <source>
        <strain evidence="6 7">B5-SW-15</strain>
    </source>
</reference>
<protein>
    <submittedName>
        <fullName evidence="6">LysR family transcriptional regulator</fullName>
    </submittedName>
</protein>
<feature type="domain" description="HTH lysR-type" evidence="5">
    <location>
        <begin position="8"/>
        <end position="65"/>
    </location>
</feature>